<sequence>MEKRIQLEKRGRLPSQIQELNLDNCRSTNIDGLTDEFTALETLSLINVGLTTLKGFPKLPNLKKLELSDNRISNGLNYLITSPKLTNLNLSGNKIKNLETLKPLENFQNLEVLDLFNNEATAVENYREKIFAMIPSLKYLDGFDANEVEAPSDGDHDSEDDDVAGGAFCINGLEIDLDELETFEKKLVQKRGAAIKPQLSNEEPDDLDELLEKLKLQDESSSVSDKIKRNDSTESVINNSAILENDIVSHNENARSADLERKQDETAKESDSSQLQPRPVSLPMLMFGLMLIMTLVNYAVFSEEGDEDDEGDDDDDDEDGESDEEDNGDVSLSEVYNEDLEEDNSDWGEENEAEEDDEDGDTDSEADEGDEAAKDENQTEAQVPEESQARGKKRKHEG</sequence>
<name>A0A7R8UCC6_HERIL</name>
<dbReference type="OMA" id="VTNENAY"/>
<organism evidence="6 7">
    <name type="scientific">Hermetia illucens</name>
    <name type="common">Black soldier fly</name>
    <dbReference type="NCBI Taxonomy" id="343691"/>
    <lineage>
        <taxon>Eukaryota</taxon>
        <taxon>Metazoa</taxon>
        <taxon>Ecdysozoa</taxon>
        <taxon>Arthropoda</taxon>
        <taxon>Hexapoda</taxon>
        <taxon>Insecta</taxon>
        <taxon>Pterygota</taxon>
        <taxon>Neoptera</taxon>
        <taxon>Endopterygota</taxon>
        <taxon>Diptera</taxon>
        <taxon>Brachycera</taxon>
        <taxon>Stratiomyomorpha</taxon>
        <taxon>Stratiomyidae</taxon>
        <taxon>Hermetiinae</taxon>
        <taxon>Hermetia</taxon>
    </lineage>
</organism>
<feature type="region of interest" description="Disordered" evidence="4">
    <location>
        <begin position="304"/>
        <end position="398"/>
    </location>
</feature>
<dbReference type="FunCoup" id="A0A7R8UCC6">
    <property type="interactions" value="2011"/>
</dbReference>
<dbReference type="PANTHER" id="PTHR11375">
    <property type="entry name" value="ACIDIC LEUCINE-RICH NUCLEAR PHOSPHOPROTEIN 32"/>
    <property type="match status" value="1"/>
</dbReference>
<dbReference type="OrthoDB" id="2160613at2759"/>
<dbReference type="FunFam" id="3.80.10.10:FF:000131">
    <property type="entry name" value="acidic leucine-rich nuclear phosphoprotein 32-related protein-like"/>
    <property type="match status" value="1"/>
</dbReference>
<dbReference type="Pfam" id="PF14580">
    <property type="entry name" value="LRR_9"/>
    <property type="match status" value="1"/>
</dbReference>
<dbReference type="PANTHER" id="PTHR11375:SF0">
    <property type="entry name" value="ACIDIC LEUCINE-RICH NUCLEAR PHOSPHOPROTEIN 32 FAMILY MEMBER A"/>
    <property type="match status" value="1"/>
</dbReference>
<dbReference type="AlphaFoldDB" id="A0A7R8UCC6"/>
<gene>
    <name evidence="6" type="ORF">HERILL_LOCUS1445</name>
</gene>
<evidence type="ECO:0000313" key="7">
    <source>
        <dbReference type="Proteomes" id="UP000594454"/>
    </source>
</evidence>
<dbReference type="SMART" id="SM00446">
    <property type="entry name" value="LRRcap"/>
    <property type="match status" value="1"/>
</dbReference>
<evidence type="ECO:0000256" key="4">
    <source>
        <dbReference type="SAM" id="MobiDB-lite"/>
    </source>
</evidence>
<dbReference type="InParanoid" id="A0A7R8UCC6"/>
<dbReference type="PROSITE" id="PS51450">
    <property type="entry name" value="LRR"/>
    <property type="match status" value="1"/>
</dbReference>
<reference evidence="6 7" key="1">
    <citation type="submission" date="2020-11" db="EMBL/GenBank/DDBJ databases">
        <authorList>
            <person name="Wallbank WR R."/>
            <person name="Pardo Diaz C."/>
            <person name="Kozak K."/>
            <person name="Martin S."/>
            <person name="Jiggins C."/>
            <person name="Moest M."/>
            <person name="Warren A I."/>
            <person name="Generalovic N T."/>
            <person name="Byers J.R.P. K."/>
            <person name="Montejo-Kovacevich G."/>
            <person name="Yen C E."/>
        </authorList>
    </citation>
    <scope>NUCLEOTIDE SEQUENCE [LARGE SCALE GENOMIC DNA]</scope>
</reference>
<dbReference type="GO" id="GO:0005634">
    <property type="term" value="C:nucleus"/>
    <property type="evidence" value="ECO:0007669"/>
    <property type="project" value="TreeGrafter"/>
</dbReference>
<dbReference type="InterPro" id="IPR003603">
    <property type="entry name" value="U2A'_phosphoprotein32A_C"/>
</dbReference>
<evidence type="ECO:0000256" key="3">
    <source>
        <dbReference type="ARBA" id="ARBA00025777"/>
    </source>
</evidence>
<keyword evidence="2" id="KW-0677">Repeat</keyword>
<dbReference type="Proteomes" id="UP000594454">
    <property type="component" value="Chromosome 1"/>
</dbReference>
<protein>
    <recommendedName>
        <fullName evidence="5">U2A'/phosphoprotein 32 family A C-terminal domain-containing protein</fullName>
    </recommendedName>
</protein>
<feature type="region of interest" description="Disordered" evidence="4">
    <location>
        <begin position="247"/>
        <end position="278"/>
    </location>
</feature>
<comment type="similarity">
    <text evidence="3">Belongs to the ANP32 family.</text>
</comment>
<proteinExistence type="inferred from homology"/>
<dbReference type="GO" id="GO:0042393">
    <property type="term" value="F:histone binding"/>
    <property type="evidence" value="ECO:0007669"/>
    <property type="project" value="TreeGrafter"/>
</dbReference>
<evidence type="ECO:0000256" key="2">
    <source>
        <dbReference type="ARBA" id="ARBA00022737"/>
    </source>
</evidence>
<feature type="domain" description="U2A'/phosphoprotein 32 family A C-terminal" evidence="5">
    <location>
        <begin position="123"/>
        <end position="141"/>
    </location>
</feature>
<evidence type="ECO:0000313" key="6">
    <source>
        <dbReference type="EMBL" id="CAD7078160.1"/>
    </source>
</evidence>
<evidence type="ECO:0000259" key="5">
    <source>
        <dbReference type="SMART" id="SM00446"/>
    </source>
</evidence>
<dbReference type="InterPro" id="IPR001611">
    <property type="entry name" value="Leu-rich_rpt"/>
</dbReference>
<accession>A0A7R8UCC6</accession>
<dbReference type="InterPro" id="IPR032675">
    <property type="entry name" value="LRR_dom_sf"/>
</dbReference>
<evidence type="ECO:0000256" key="1">
    <source>
        <dbReference type="ARBA" id="ARBA00022614"/>
    </source>
</evidence>
<feature type="compositionally biased region" description="Acidic residues" evidence="4">
    <location>
        <begin position="304"/>
        <end position="328"/>
    </location>
</feature>
<dbReference type="Gene3D" id="3.80.10.10">
    <property type="entry name" value="Ribonuclease Inhibitor"/>
    <property type="match status" value="1"/>
</dbReference>
<dbReference type="EMBL" id="LR899009">
    <property type="protein sequence ID" value="CAD7078160.1"/>
    <property type="molecule type" value="Genomic_DNA"/>
</dbReference>
<keyword evidence="7" id="KW-1185">Reference proteome</keyword>
<dbReference type="InterPro" id="IPR045081">
    <property type="entry name" value="AN32"/>
</dbReference>
<feature type="compositionally biased region" description="Basic and acidic residues" evidence="4">
    <location>
        <begin position="247"/>
        <end position="271"/>
    </location>
</feature>
<feature type="compositionally biased region" description="Acidic residues" evidence="4">
    <location>
        <begin position="336"/>
        <end position="370"/>
    </location>
</feature>
<dbReference type="SUPFAM" id="SSF52058">
    <property type="entry name" value="L domain-like"/>
    <property type="match status" value="1"/>
</dbReference>
<keyword evidence="1" id="KW-0433">Leucine-rich repeat</keyword>